<name>G3INF2_CRIGR</name>
<evidence type="ECO:0000313" key="1">
    <source>
        <dbReference type="EMBL" id="EGW15047.1"/>
    </source>
</evidence>
<sequence>MDAQCSPHTCSQYTNLQLGGCGLTTYKTYQEATTETAWFSILPVLVEFRVRIGLSLRDSGLWFYLHFNTYSPSRSINAI</sequence>
<dbReference type="Proteomes" id="UP000001075">
    <property type="component" value="Unassembled WGS sequence"/>
</dbReference>
<organism evidence="1 2">
    <name type="scientific">Cricetulus griseus</name>
    <name type="common">Chinese hamster</name>
    <name type="synonym">Cricetulus barabensis griseus</name>
    <dbReference type="NCBI Taxonomy" id="10029"/>
    <lineage>
        <taxon>Eukaryota</taxon>
        <taxon>Metazoa</taxon>
        <taxon>Chordata</taxon>
        <taxon>Craniata</taxon>
        <taxon>Vertebrata</taxon>
        <taxon>Euteleostomi</taxon>
        <taxon>Mammalia</taxon>
        <taxon>Eutheria</taxon>
        <taxon>Euarchontoglires</taxon>
        <taxon>Glires</taxon>
        <taxon>Rodentia</taxon>
        <taxon>Myomorpha</taxon>
        <taxon>Muroidea</taxon>
        <taxon>Cricetidae</taxon>
        <taxon>Cricetinae</taxon>
        <taxon>Cricetulus</taxon>
    </lineage>
</organism>
<protein>
    <submittedName>
        <fullName evidence="1">Uncharacterized protein</fullName>
    </submittedName>
</protein>
<evidence type="ECO:0000313" key="2">
    <source>
        <dbReference type="Proteomes" id="UP000001075"/>
    </source>
</evidence>
<gene>
    <name evidence="1" type="ORF">I79_025473</name>
</gene>
<accession>G3INF2</accession>
<reference evidence="2" key="1">
    <citation type="journal article" date="2011" name="Nat. Biotechnol.">
        <title>The genomic sequence of the Chinese hamster ovary (CHO)-K1 cell line.</title>
        <authorList>
            <person name="Xu X."/>
            <person name="Nagarajan H."/>
            <person name="Lewis N.E."/>
            <person name="Pan S."/>
            <person name="Cai Z."/>
            <person name="Liu X."/>
            <person name="Chen W."/>
            <person name="Xie M."/>
            <person name="Wang W."/>
            <person name="Hammond S."/>
            <person name="Andersen M.R."/>
            <person name="Neff N."/>
            <person name="Passarelli B."/>
            <person name="Koh W."/>
            <person name="Fan H.C."/>
            <person name="Wang J."/>
            <person name="Gui Y."/>
            <person name="Lee K.H."/>
            <person name="Betenbaugh M.J."/>
            <person name="Quake S.R."/>
            <person name="Famili I."/>
            <person name="Palsson B.O."/>
            <person name="Wang J."/>
        </authorList>
    </citation>
    <scope>NUCLEOTIDE SEQUENCE [LARGE SCALE GENOMIC DNA]</scope>
    <source>
        <strain evidence="2">CHO K1 cell line</strain>
    </source>
</reference>
<proteinExistence type="predicted"/>
<dbReference type="AlphaFoldDB" id="G3INF2"/>
<dbReference type="EMBL" id="JH005941">
    <property type="protein sequence ID" value="EGW15047.1"/>
    <property type="molecule type" value="Genomic_DNA"/>
</dbReference>
<dbReference type="InParanoid" id="G3INF2"/>